<reference evidence="2 3" key="1">
    <citation type="journal article" date="2018" name="Int. J. Syst. Evol. Microbiol.">
        <title>Methylomusa anaerophila gen. nov., sp. nov., an anaerobic methanol-utilizing bacterium isolated from a microbial fuel cell.</title>
        <authorList>
            <person name="Amano N."/>
            <person name="Yamamuro A."/>
            <person name="Miyahara M."/>
            <person name="Kouzuma A."/>
            <person name="Abe T."/>
            <person name="Watanabe K."/>
        </authorList>
    </citation>
    <scope>NUCLEOTIDE SEQUENCE [LARGE SCALE GENOMIC DNA]</scope>
    <source>
        <strain evidence="2 3">MMFC1</strain>
    </source>
</reference>
<evidence type="ECO:0000313" key="3">
    <source>
        <dbReference type="Proteomes" id="UP000276437"/>
    </source>
</evidence>
<dbReference type="RefSeq" id="WP_126309973.1">
    <property type="nucleotide sequence ID" value="NZ_AP018449.1"/>
</dbReference>
<dbReference type="OrthoDB" id="5429664at2"/>
<dbReference type="InterPro" id="IPR005531">
    <property type="entry name" value="Asp23"/>
</dbReference>
<dbReference type="Gene3D" id="3.40.50.300">
    <property type="entry name" value="P-loop containing nucleotide triphosphate hydrolases"/>
    <property type="match status" value="1"/>
</dbReference>
<dbReference type="EMBL" id="AP018449">
    <property type="protein sequence ID" value="BBB93101.1"/>
    <property type="molecule type" value="Genomic_DNA"/>
</dbReference>
<sequence length="276" mass="30881">MDVIALVGPSGTGKSHRALIVAHEHNIDTIIDDGLLIKGSKIIAGYSAKKEPSKIQAVKRAIFMHQDHAEEVRKAIAEVKPERILILGTSNNMVQKIVDVLNLPKISKVIRIEDIATRTEIAKARESRVKEGKHIIPVPTIELKPHFSGYLIDPLEIFFKKPQNKRRKLGEKSIVRPTFSYYGKLLISDAAIAAIVDHVATGDLLITKTNQITIKNSHEREKGISISLDVTIKYGQSIWNVVHDAQHRIKDMVEYMTGMIVREVNIAVKRLSIDNT</sequence>
<evidence type="ECO:0000256" key="1">
    <source>
        <dbReference type="ARBA" id="ARBA00005721"/>
    </source>
</evidence>
<organism evidence="2 3">
    <name type="scientific">Methylomusa anaerophila</name>
    <dbReference type="NCBI Taxonomy" id="1930071"/>
    <lineage>
        <taxon>Bacteria</taxon>
        <taxon>Bacillati</taxon>
        <taxon>Bacillota</taxon>
        <taxon>Negativicutes</taxon>
        <taxon>Selenomonadales</taxon>
        <taxon>Sporomusaceae</taxon>
        <taxon>Methylomusa</taxon>
    </lineage>
</organism>
<accession>A0A348APV3</accession>
<name>A0A348APV3_9FIRM</name>
<keyword evidence="3" id="KW-1185">Reference proteome</keyword>
<dbReference type="InterPro" id="IPR027417">
    <property type="entry name" value="P-loop_NTPase"/>
</dbReference>
<dbReference type="AlphaFoldDB" id="A0A348APV3"/>
<dbReference type="Pfam" id="PF03780">
    <property type="entry name" value="Asp23"/>
    <property type="match status" value="1"/>
</dbReference>
<gene>
    <name evidence="2" type="ORF">MAMMFC1_03810</name>
</gene>
<evidence type="ECO:0008006" key="4">
    <source>
        <dbReference type="Google" id="ProtNLM"/>
    </source>
</evidence>
<protein>
    <recommendedName>
        <fullName evidence="4">Asp23/Gls24 family envelope stress response protein</fullName>
    </recommendedName>
</protein>
<dbReference type="Proteomes" id="UP000276437">
    <property type="component" value="Chromosome"/>
</dbReference>
<dbReference type="SUPFAM" id="SSF52540">
    <property type="entry name" value="P-loop containing nucleoside triphosphate hydrolases"/>
    <property type="match status" value="1"/>
</dbReference>
<evidence type="ECO:0000313" key="2">
    <source>
        <dbReference type="EMBL" id="BBB93101.1"/>
    </source>
</evidence>
<comment type="similarity">
    <text evidence="1">Belongs to the asp23 family.</text>
</comment>
<proteinExistence type="inferred from homology"/>
<dbReference type="KEGG" id="mana:MAMMFC1_03810"/>